<reference evidence="1 2" key="1">
    <citation type="submission" date="2019-09" db="EMBL/GenBank/DDBJ databases">
        <title>A chromosome-level genome assembly of the Chinese tupelo Nyssa sinensis.</title>
        <authorList>
            <person name="Yang X."/>
            <person name="Kang M."/>
            <person name="Yang Y."/>
            <person name="Xiong H."/>
            <person name="Wang M."/>
            <person name="Zhang Z."/>
            <person name="Wang Z."/>
            <person name="Wu H."/>
            <person name="Ma T."/>
            <person name="Liu J."/>
            <person name="Xi Z."/>
        </authorList>
    </citation>
    <scope>NUCLEOTIDE SEQUENCE [LARGE SCALE GENOMIC DNA]</scope>
    <source>
        <strain evidence="1">J267</strain>
        <tissue evidence="1">Leaf</tissue>
    </source>
</reference>
<organism evidence="1 2">
    <name type="scientific">Nyssa sinensis</name>
    <dbReference type="NCBI Taxonomy" id="561372"/>
    <lineage>
        <taxon>Eukaryota</taxon>
        <taxon>Viridiplantae</taxon>
        <taxon>Streptophyta</taxon>
        <taxon>Embryophyta</taxon>
        <taxon>Tracheophyta</taxon>
        <taxon>Spermatophyta</taxon>
        <taxon>Magnoliopsida</taxon>
        <taxon>eudicotyledons</taxon>
        <taxon>Gunneridae</taxon>
        <taxon>Pentapetalae</taxon>
        <taxon>asterids</taxon>
        <taxon>Cornales</taxon>
        <taxon>Nyssaceae</taxon>
        <taxon>Nyssa</taxon>
    </lineage>
</organism>
<dbReference type="EMBL" id="CM018039">
    <property type="protein sequence ID" value="KAA8536739.1"/>
    <property type="molecule type" value="Genomic_DNA"/>
</dbReference>
<evidence type="ECO:0000313" key="1">
    <source>
        <dbReference type="EMBL" id="KAA8536739.1"/>
    </source>
</evidence>
<dbReference type="Proteomes" id="UP000325577">
    <property type="component" value="Linkage Group LG16"/>
</dbReference>
<keyword evidence="2" id="KW-1185">Reference proteome</keyword>
<protein>
    <submittedName>
        <fullName evidence="1">Uncharacterized protein</fullName>
    </submittedName>
</protein>
<dbReference type="AlphaFoldDB" id="A0A5J5B204"/>
<sequence>MAEERARTCGPSPLLSSSPIRPFFSSSFFIEKVRSGLFNFHSSRISEFKYSKFFLFLGSLMIELEAFEIRRDCLS</sequence>
<gene>
    <name evidence="1" type="ORF">F0562_029217</name>
</gene>
<name>A0A5J5B204_9ASTE</name>
<accession>A0A5J5B204</accession>
<proteinExistence type="predicted"/>
<evidence type="ECO:0000313" key="2">
    <source>
        <dbReference type="Proteomes" id="UP000325577"/>
    </source>
</evidence>